<evidence type="ECO:0000313" key="2">
    <source>
        <dbReference type="EMBL" id="KAK8596872.1"/>
    </source>
</evidence>
<reference evidence="2 3" key="1">
    <citation type="journal article" date="2024" name="G3 (Bethesda)">
        <title>Genome assembly of Hibiscus sabdariffa L. provides insights into metabolisms of medicinal natural products.</title>
        <authorList>
            <person name="Kim T."/>
        </authorList>
    </citation>
    <scope>NUCLEOTIDE SEQUENCE [LARGE SCALE GENOMIC DNA]</scope>
    <source>
        <strain evidence="2">TK-2024</strain>
        <tissue evidence="2">Old leaves</tissue>
    </source>
</reference>
<evidence type="ECO:0000259" key="1">
    <source>
        <dbReference type="Pfam" id="PF10536"/>
    </source>
</evidence>
<organism evidence="2 3">
    <name type="scientific">Hibiscus sabdariffa</name>
    <name type="common">roselle</name>
    <dbReference type="NCBI Taxonomy" id="183260"/>
    <lineage>
        <taxon>Eukaryota</taxon>
        <taxon>Viridiplantae</taxon>
        <taxon>Streptophyta</taxon>
        <taxon>Embryophyta</taxon>
        <taxon>Tracheophyta</taxon>
        <taxon>Spermatophyta</taxon>
        <taxon>Magnoliopsida</taxon>
        <taxon>eudicotyledons</taxon>
        <taxon>Gunneridae</taxon>
        <taxon>Pentapetalae</taxon>
        <taxon>rosids</taxon>
        <taxon>malvids</taxon>
        <taxon>Malvales</taxon>
        <taxon>Malvaceae</taxon>
        <taxon>Malvoideae</taxon>
        <taxon>Hibiscus</taxon>
    </lineage>
</organism>
<name>A0ABR2G9X1_9ROSI</name>
<evidence type="ECO:0000313" key="3">
    <source>
        <dbReference type="Proteomes" id="UP001472677"/>
    </source>
</evidence>
<protein>
    <recommendedName>
        <fullName evidence="1">Aminotransferase-like plant mobile domain-containing protein</fullName>
    </recommendedName>
</protein>
<dbReference type="Proteomes" id="UP001472677">
    <property type="component" value="Unassembled WGS sequence"/>
</dbReference>
<dbReference type="InterPro" id="IPR044824">
    <property type="entry name" value="MAIN-like"/>
</dbReference>
<dbReference type="PANTHER" id="PTHR46033:SF17">
    <property type="entry name" value="AMINOTRANSFERASE-LIKE PLANT MOBILE DOMAIN-CONTAINING PROTEIN"/>
    <property type="match status" value="1"/>
</dbReference>
<accession>A0ABR2G9X1</accession>
<keyword evidence="3" id="KW-1185">Reference proteome</keyword>
<proteinExistence type="predicted"/>
<feature type="domain" description="Aminotransferase-like plant mobile" evidence="1">
    <location>
        <begin position="28"/>
        <end position="118"/>
    </location>
</feature>
<gene>
    <name evidence="2" type="ORF">V6N12_065351</name>
</gene>
<sequence length="210" mass="23828">MLFIKGDICLSKLSDQFGKLKSDDDLENVNLHVQAVILYIIGFVVAHSSSSTVSALYLALLEDVKNIGSYAWGVTMLTHLYCSLDRIEYQNFGIYGNLHLVSMCIFEHIPWVVSQLLRPRGPNILPDFIEEVNDCPMEFPLMVECHKKMVMPLKDSMNAFNDSTFTNYFYQLSEDNVSESYGLYAPKFLLEDISGTALTQEQEDVGMVEQ</sequence>
<dbReference type="PANTHER" id="PTHR46033">
    <property type="entry name" value="PROTEIN MAIN-LIKE 2"/>
    <property type="match status" value="1"/>
</dbReference>
<comment type="caution">
    <text evidence="2">The sequence shown here is derived from an EMBL/GenBank/DDBJ whole genome shotgun (WGS) entry which is preliminary data.</text>
</comment>
<dbReference type="InterPro" id="IPR019557">
    <property type="entry name" value="AminoTfrase-like_pln_mobile"/>
</dbReference>
<dbReference type="Pfam" id="PF10536">
    <property type="entry name" value="PMD"/>
    <property type="match status" value="1"/>
</dbReference>
<dbReference type="EMBL" id="JBBPBM010000002">
    <property type="protein sequence ID" value="KAK8596872.1"/>
    <property type="molecule type" value="Genomic_DNA"/>
</dbReference>